<gene>
    <name evidence="1" type="ORF">CDAR_578781</name>
</gene>
<organism evidence="1 2">
    <name type="scientific">Caerostris darwini</name>
    <dbReference type="NCBI Taxonomy" id="1538125"/>
    <lineage>
        <taxon>Eukaryota</taxon>
        <taxon>Metazoa</taxon>
        <taxon>Ecdysozoa</taxon>
        <taxon>Arthropoda</taxon>
        <taxon>Chelicerata</taxon>
        <taxon>Arachnida</taxon>
        <taxon>Araneae</taxon>
        <taxon>Araneomorphae</taxon>
        <taxon>Entelegynae</taxon>
        <taxon>Araneoidea</taxon>
        <taxon>Araneidae</taxon>
        <taxon>Caerostris</taxon>
    </lineage>
</organism>
<dbReference type="EMBL" id="BPLQ01011075">
    <property type="protein sequence ID" value="GIY55296.1"/>
    <property type="molecule type" value="Genomic_DNA"/>
</dbReference>
<sequence length="201" mass="22353">MRGRQSLKRNHSDDVLFCGIRDSEFRRSGWRGRGAPKGTCPKLFHLVEQFSLFFLSIESIWAKQTEKHFDLFISTAETAPPANDNDVRHERDRKQRGYSVTEIQSQGVISITAPLSHLPQKAVTYLSPQGWPTLAADCLLFFCCEEDASGKNNLSSDAQSGGIGYILAANGFNCLFTLVDAFRHLKESPLGKGEGGQPFLE</sequence>
<dbReference type="Proteomes" id="UP001054837">
    <property type="component" value="Unassembled WGS sequence"/>
</dbReference>
<dbReference type="AlphaFoldDB" id="A0AAV4UC28"/>
<reference evidence="1 2" key="1">
    <citation type="submission" date="2021-06" db="EMBL/GenBank/DDBJ databases">
        <title>Caerostris darwini draft genome.</title>
        <authorList>
            <person name="Kono N."/>
            <person name="Arakawa K."/>
        </authorList>
    </citation>
    <scope>NUCLEOTIDE SEQUENCE [LARGE SCALE GENOMIC DNA]</scope>
</reference>
<accession>A0AAV4UC28</accession>
<proteinExistence type="predicted"/>
<evidence type="ECO:0000313" key="2">
    <source>
        <dbReference type="Proteomes" id="UP001054837"/>
    </source>
</evidence>
<keyword evidence="2" id="KW-1185">Reference proteome</keyword>
<protein>
    <submittedName>
        <fullName evidence="1">Uncharacterized protein</fullName>
    </submittedName>
</protein>
<comment type="caution">
    <text evidence="1">The sequence shown here is derived from an EMBL/GenBank/DDBJ whole genome shotgun (WGS) entry which is preliminary data.</text>
</comment>
<name>A0AAV4UC28_9ARAC</name>
<evidence type="ECO:0000313" key="1">
    <source>
        <dbReference type="EMBL" id="GIY55296.1"/>
    </source>
</evidence>